<gene>
    <name evidence="3" type="ORF">AWB80_01675</name>
</gene>
<dbReference type="EMBL" id="FCOE02000004">
    <property type="protein sequence ID" value="SAK51637.1"/>
    <property type="molecule type" value="Genomic_DNA"/>
</dbReference>
<dbReference type="InterPro" id="IPR019080">
    <property type="entry name" value="YqaJ_viral_recombinase"/>
</dbReference>
<organism evidence="3 4">
    <name type="scientific">Caballeronia pedi</name>
    <dbReference type="NCBI Taxonomy" id="1777141"/>
    <lineage>
        <taxon>Bacteria</taxon>
        <taxon>Pseudomonadati</taxon>
        <taxon>Pseudomonadota</taxon>
        <taxon>Betaproteobacteria</taxon>
        <taxon>Burkholderiales</taxon>
        <taxon>Burkholderiaceae</taxon>
        <taxon>Caballeronia</taxon>
    </lineage>
</organism>
<proteinExistence type="predicted"/>
<keyword evidence="3" id="KW-0255">Endonuclease</keyword>
<feature type="region of interest" description="Disordered" evidence="1">
    <location>
        <begin position="127"/>
        <end position="167"/>
    </location>
</feature>
<reference evidence="3" key="1">
    <citation type="submission" date="2016-01" db="EMBL/GenBank/DDBJ databases">
        <authorList>
            <person name="Peeters C."/>
        </authorList>
    </citation>
    <scope>NUCLEOTIDE SEQUENCE [LARGE SCALE GENOMIC DNA]</scope>
    <source>
        <strain evidence="3">LMG 29323</strain>
    </source>
</reference>
<dbReference type="OrthoDB" id="46225at2"/>
<keyword evidence="4" id="KW-1185">Reference proteome</keyword>
<dbReference type="AlphaFoldDB" id="A0A158A3G3"/>
<name>A0A158A3G3_9BURK</name>
<dbReference type="Pfam" id="PF09588">
    <property type="entry name" value="YqaJ"/>
    <property type="match status" value="1"/>
</dbReference>
<dbReference type="Proteomes" id="UP000054911">
    <property type="component" value="Unassembled WGS sequence"/>
</dbReference>
<keyword evidence="3" id="KW-0378">Hydrolase</keyword>
<sequence>MTGQIVFLVHVEVHKISFMAYQVRSTWVPLRTFPSASKQFRTLFDTKDRAFTFRRYSGGFGGAVTGWCISSAAKVRPCILVETRGVSHDIWLTLGRAGIDGSDAAAGVALNSYTSASELWLEKTDRDTDVVNPDPNDTREPVYSGTPPESIVAPAYTSQAGNGLRKV</sequence>
<dbReference type="RefSeq" id="WP_061174192.1">
    <property type="nucleotide sequence ID" value="NZ_FCOE02000004.1"/>
</dbReference>
<evidence type="ECO:0000313" key="4">
    <source>
        <dbReference type="Proteomes" id="UP000054911"/>
    </source>
</evidence>
<evidence type="ECO:0000313" key="3">
    <source>
        <dbReference type="EMBL" id="SAK51637.1"/>
    </source>
</evidence>
<comment type="caution">
    <text evidence="3">The sequence shown here is derived from an EMBL/GenBank/DDBJ whole genome shotgun (WGS) entry which is preliminary data.</text>
</comment>
<evidence type="ECO:0000256" key="1">
    <source>
        <dbReference type="SAM" id="MobiDB-lite"/>
    </source>
</evidence>
<keyword evidence="3" id="KW-0540">Nuclease</keyword>
<feature type="domain" description="YqaJ viral recombinase" evidence="2">
    <location>
        <begin position="91"/>
        <end position="165"/>
    </location>
</feature>
<dbReference type="STRING" id="1777141.AWB80_01675"/>
<dbReference type="GO" id="GO:0004519">
    <property type="term" value="F:endonuclease activity"/>
    <property type="evidence" value="ECO:0007669"/>
    <property type="project" value="UniProtKB-KW"/>
</dbReference>
<evidence type="ECO:0000259" key="2">
    <source>
        <dbReference type="Pfam" id="PF09588"/>
    </source>
</evidence>
<protein>
    <submittedName>
        <fullName evidence="3">Endonuclease</fullName>
    </submittedName>
</protein>
<accession>A0A158A3G3</accession>